<comment type="caution">
    <text evidence="1">The sequence shown here is derived from an EMBL/GenBank/DDBJ whole genome shotgun (WGS) entry which is preliminary data.</text>
</comment>
<proteinExistence type="predicted"/>
<evidence type="ECO:0000313" key="2">
    <source>
        <dbReference type="Proteomes" id="UP000266389"/>
    </source>
</evidence>
<gene>
    <name evidence="1" type="ORF">D0433_01900</name>
</gene>
<dbReference type="AlphaFoldDB" id="A0A395M2Y8"/>
<protein>
    <submittedName>
        <fullName evidence="1">Uncharacterized protein</fullName>
    </submittedName>
</protein>
<sequence length="88" mass="10626">MSEAMQSFSLHAFSDLFNTPFLSHLERKLLPQYLERQQWFASKALTIKRLKVIEHFIPSDAHFALLIHETELSRQHMEHYFYRSRSNF</sequence>
<reference evidence="1 2" key="1">
    <citation type="journal article" date="2011" name="ISME J.">
        <title>Community ecology of hot spring cyanobacterial mats: predominant populations and their functional potential.</title>
        <authorList>
            <person name="Klatt C.G."/>
            <person name="Wood J.M."/>
            <person name="Rusch D.B."/>
            <person name="Bateson M.M."/>
            <person name="Hamamura N."/>
            <person name="Heidelberg J.F."/>
            <person name="Grossman A.R."/>
            <person name="Bhaya D."/>
            <person name="Cohan F.M."/>
            <person name="Kuhl M."/>
            <person name="Bryant D.A."/>
            <person name="Ward D.M."/>
        </authorList>
    </citation>
    <scope>NUCLEOTIDE SEQUENCE [LARGE SCALE GENOMIC DNA]</scope>
    <source>
        <strain evidence="1">OS</strain>
    </source>
</reference>
<dbReference type="EMBL" id="PHFL01000008">
    <property type="protein sequence ID" value="RFM25165.1"/>
    <property type="molecule type" value="Genomic_DNA"/>
</dbReference>
<organism evidence="1 2">
    <name type="scientific">Candidatus Thermochlorobacter aerophilus</name>
    <dbReference type="NCBI Taxonomy" id="1868324"/>
    <lineage>
        <taxon>Bacteria</taxon>
        <taxon>Pseudomonadati</taxon>
        <taxon>Chlorobiota</taxon>
        <taxon>Chlorobiia</taxon>
        <taxon>Chlorobiales</taxon>
        <taxon>Candidatus Thermochlorobacteriaceae</taxon>
        <taxon>Candidatus Thermochlorobacter</taxon>
    </lineage>
</organism>
<dbReference type="Proteomes" id="UP000266389">
    <property type="component" value="Unassembled WGS sequence"/>
</dbReference>
<name>A0A395M2Y8_9BACT</name>
<evidence type="ECO:0000313" key="1">
    <source>
        <dbReference type="EMBL" id="RFM25165.1"/>
    </source>
</evidence>
<accession>A0A395M2Y8</accession>